<keyword evidence="3" id="KW-1185">Reference proteome</keyword>
<evidence type="ECO:0000256" key="1">
    <source>
        <dbReference type="SAM" id="MobiDB-lite"/>
    </source>
</evidence>
<accession>A0ABQ5C1A0</accession>
<sequence>MHNDALEDICDTKSEDMDSVTQKPYNSCLRNAEDHASTMLRKEARQTRGRGETGTAESIQQVLPRRSPRIRASVPRPVWELESCKEMPCAARATRSLTTALDSATQHTAEQSKSVMLAHILTVLVRQLSRASQISHDTNTYGDTSHRSEDNLYDNLHSIARYKNTQHFTRSEEVSRSYRRSHFRLVLESSIIALINREVIDTDVIRADDVDWSESRSEVWMSASSTSVRLGDTPGAQKYEMSADTYSVPHTDDMASSIWIHETGLELLSRITDEVEVDVYVECGSEVLSVDRGASVLRTRSGLTGYGVIIRSVCVVSRVLTHSCGEGQTHDVVGMWALIDKSGSTLALLQSISLVLAAVGSYRRSPDDIYMTGDTDSTAGTRSAGTLYDNEISDIKRFAKDLTESQWCGVDVHINRRDTKLTEDLTSREVCVETNRAADLVAQVQMHMRAVNTTLQLIIRTGGLVMSLTVVKYTTDILTSLYSNVSESISTDRGYRTRQYDDIDAHTYRTRSTSSIDIWISDRRRRSYSYDSNEFDLTHRVDYRNGRNGVALWIHRHQRMSDESIPSGLWVVAQEAISERYMRHFYRRERAHTHALIIGGKACSLRQCTGENTLLSVSIDIVIEGGMRREVVVLEWESDECGCGYKVFISYVVVISDRGGKVRLGDKRGRWSQGEDVWGSRGVYGGFLK</sequence>
<organism evidence="2 3">
    <name type="scientific">Tanacetum coccineum</name>
    <dbReference type="NCBI Taxonomy" id="301880"/>
    <lineage>
        <taxon>Eukaryota</taxon>
        <taxon>Viridiplantae</taxon>
        <taxon>Streptophyta</taxon>
        <taxon>Embryophyta</taxon>
        <taxon>Tracheophyta</taxon>
        <taxon>Spermatophyta</taxon>
        <taxon>Magnoliopsida</taxon>
        <taxon>eudicotyledons</taxon>
        <taxon>Gunneridae</taxon>
        <taxon>Pentapetalae</taxon>
        <taxon>asterids</taxon>
        <taxon>campanulids</taxon>
        <taxon>Asterales</taxon>
        <taxon>Asteraceae</taxon>
        <taxon>Asteroideae</taxon>
        <taxon>Anthemideae</taxon>
        <taxon>Anthemidinae</taxon>
        <taxon>Tanacetum</taxon>
    </lineage>
</organism>
<protein>
    <submittedName>
        <fullName evidence="2">Uncharacterized protein</fullName>
    </submittedName>
</protein>
<name>A0ABQ5C1A0_9ASTR</name>
<evidence type="ECO:0000313" key="3">
    <source>
        <dbReference type="Proteomes" id="UP001151760"/>
    </source>
</evidence>
<dbReference type="EMBL" id="BQNB010013675">
    <property type="protein sequence ID" value="GJT18894.1"/>
    <property type="molecule type" value="Genomic_DNA"/>
</dbReference>
<comment type="caution">
    <text evidence="2">The sequence shown here is derived from an EMBL/GenBank/DDBJ whole genome shotgun (WGS) entry which is preliminary data.</text>
</comment>
<evidence type="ECO:0000313" key="2">
    <source>
        <dbReference type="EMBL" id="GJT18894.1"/>
    </source>
</evidence>
<gene>
    <name evidence="2" type="ORF">Tco_0877600</name>
</gene>
<proteinExistence type="predicted"/>
<reference evidence="2" key="2">
    <citation type="submission" date="2022-01" db="EMBL/GenBank/DDBJ databases">
        <authorList>
            <person name="Yamashiro T."/>
            <person name="Shiraishi A."/>
            <person name="Satake H."/>
            <person name="Nakayama K."/>
        </authorList>
    </citation>
    <scope>NUCLEOTIDE SEQUENCE</scope>
</reference>
<dbReference type="Proteomes" id="UP001151760">
    <property type="component" value="Unassembled WGS sequence"/>
</dbReference>
<feature type="region of interest" description="Disordered" evidence="1">
    <location>
        <begin position="43"/>
        <end position="68"/>
    </location>
</feature>
<reference evidence="2" key="1">
    <citation type="journal article" date="2022" name="Int. J. Mol. Sci.">
        <title>Draft Genome of Tanacetum Coccineum: Genomic Comparison of Closely Related Tanacetum-Family Plants.</title>
        <authorList>
            <person name="Yamashiro T."/>
            <person name="Shiraishi A."/>
            <person name="Nakayama K."/>
            <person name="Satake H."/>
        </authorList>
    </citation>
    <scope>NUCLEOTIDE SEQUENCE</scope>
</reference>